<sequence>MRPTRNDDPRGTPVHFGILGPVQAVVGDAEIPIPATQQRVILAGLLLNSNRVVSIDRIAYFLWGEDLPPSSVATVRTYIMRLRRTLGPCAAGRIVTKAPGYIIDLGPGENDLASFFELRKSAAELAAEDRHAEASAALSSALALWRNAPLLDVPSPTLRDMEVPPLQELRLQTLEWRIDLDMRLGRHAQLVPELSRLVREHPLRESLTAKLMIALHRAGRQSDALAVFLRARSLLIEQLGTEPGQELRDAQRLILSLSARLGPAR</sequence>
<dbReference type="Proteomes" id="UP001597417">
    <property type="component" value="Unassembled WGS sequence"/>
</dbReference>
<organism evidence="7 8">
    <name type="scientific">Amycolatopsis pigmentata</name>
    <dbReference type="NCBI Taxonomy" id="450801"/>
    <lineage>
        <taxon>Bacteria</taxon>
        <taxon>Bacillati</taxon>
        <taxon>Actinomycetota</taxon>
        <taxon>Actinomycetes</taxon>
        <taxon>Pseudonocardiales</taxon>
        <taxon>Pseudonocardiaceae</taxon>
        <taxon>Amycolatopsis</taxon>
    </lineage>
</organism>
<evidence type="ECO:0000256" key="2">
    <source>
        <dbReference type="ARBA" id="ARBA00023015"/>
    </source>
</evidence>
<proteinExistence type="inferred from homology"/>
<dbReference type="Pfam" id="PF00486">
    <property type="entry name" value="Trans_reg_C"/>
    <property type="match status" value="1"/>
</dbReference>
<evidence type="ECO:0000256" key="1">
    <source>
        <dbReference type="ARBA" id="ARBA00005820"/>
    </source>
</evidence>
<comment type="caution">
    <text evidence="7">The sequence shown here is derived from an EMBL/GenBank/DDBJ whole genome shotgun (WGS) entry which is preliminary data.</text>
</comment>
<evidence type="ECO:0000259" key="6">
    <source>
        <dbReference type="PROSITE" id="PS51755"/>
    </source>
</evidence>
<dbReference type="PANTHER" id="PTHR35807:SF1">
    <property type="entry name" value="TRANSCRIPTIONAL REGULATOR REDD"/>
    <property type="match status" value="1"/>
</dbReference>
<keyword evidence="8" id="KW-1185">Reference proteome</keyword>
<dbReference type="PANTHER" id="PTHR35807">
    <property type="entry name" value="TRANSCRIPTIONAL REGULATOR REDD-RELATED"/>
    <property type="match status" value="1"/>
</dbReference>
<dbReference type="EMBL" id="JBHUKR010000006">
    <property type="protein sequence ID" value="MFD2416312.1"/>
    <property type="molecule type" value="Genomic_DNA"/>
</dbReference>
<dbReference type="Pfam" id="PF03704">
    <property type="entry name" value="BTAD"/>
    <property type="match status" value="1"/>
</dbReference>
<dbReference type="SUPFAM" id="SSF46894">
    <property type="entry name" value="C-terminal effector domain of the bipartite response regulators"/>
    <property type="match status" value="1"/>
</dbReference>
<dbReference type="InterPro" id="IPR005158">
    <property type="entry name" value="BTAD"/>
</dbReference>
<dbReference type="PROSITE" id="PS51755">
    <property type="entry name" value="OMPR_PHOB"/>
    <property type="match status" value="1"/>
</dbReference>
<keyword evidence="4" id="KW-0804">Transcription</keyword>
<dbReference type="InterPro" id="IPR016032">
    <property type="entry name" value="Sig_transdc_resp-reg_C-effctor"/>
</dbReference>
<accession>A0ABW5FR80</accession>
<keyword evidence="3 5" id="KW-0238">DNA-binding</keyword>
<dbReference type="SUPFAM" id="SSF48452">
    <property type="entry name" value="TPR-like"/>
    <property type="match status" value="1"/>
</dbReference>
<dbReference type="SMART" id="SM01043">
    <property type="entry name" value="BTAD"/>
    <property type="match status" value="1"/>
</dbReference>
<evidence type="ECO:0000313" key="8">
    <source>
        <dbReference type="Proteomes" id="UP001597417"/>
    </source>
</evidence>
<dbReference type="InterPro" id="IPR036388">
    <property type="entry name" value="WH-like_DNA-bd_sf"/>
</dbReference>
<comment type="similarity">
    <text evidence="1">Belongs to the AfsR/DnrI/RedD regulatory family.</text>
</comment>
<evidence type="ECO:0000256" key="3">
    <source>
        <dbReference type="ARBA" id="ARBA00023125"/>
    </source>
</evidence>
<dbReference type="InterPro" id="IPR001867">
    <property type="entry name" value="OmpR/PhoB-type_DNA-bd"/>
</dbReference>
<dbReference type="CDD" id="cd15831">
    <property type="entry name" value="BTAD"/>
    <property type="match status" value="1"/>
</dbReference>
<evidence type="ECO:0000256" key="5">
    <source>
        <dbReference type="PROSITE-ProRule" id="PRU01091"/>
    </source>
</evidence>
<evidence type="ECO:0000256" key="4">
    <source>
        <dbReference type="ARBA" id="ARBA00023163"/>
    </source>
</evidence>
<feature type="DNA-binding region" description="OmpR/PhoB-type" evidence="5">
    <location>
        <begin position="2"/>
        <end position="105"/>
    </location>
</feature>
<dbReference type="Gene3D" id="1.25.40.10">
    <property type="entry name" value="Tetratricopeptide repeat domain"/>
    <property type="match status" value="1"/>
</dbReference>
<keyword evidence="2" id="KW-0805">Transcription regulation</keyword>
<protein>
    <submittedName>
        <fullName evidence="7">BTAD domain-containing putative transcriptional regulator</fullName>
    </submittedName>
</protein>
<dbReference type="SMART" id="SM00862">
    <property type="entry name" value="Trans_reg_C"/>
    <property type="match status" value="1"/>
</dbReference>
<reference evidence="8" key="1">
    <citation type="journal article" date="2019" name="Int. J. Syst. Evol. Microbiol.">
        <title>The Global Catalogue of Microorganisms (GCM) 10K type strain sequencing project: providing services to taxonomists for standard genome sequencing and annotation.</title>
        <authorList>
            <consortium name="The Broad Institute Genomics Platform"/>
            <consortium name="The Broad Institute Genome Sequencing Center for Infectious Disease"/>
            <person name="Wu L."/>
            <person name="Ma J."/>
        </authorList>
    </citation>
    <scope>NUCLEOTIDE SEQUENCE [LARGE SCALE GENOMIC DNA]</scope>
    <source>
        <strain evidence="8">CGMCC 4.7645</strain>
    </source>
</reference>
<dbReference type="InterPro" id="IPR051677">
    <property type="entry name" value="AfsR-DnrI-RedD_regulator"/>
</dbReference>
<dbReference type="RefSeq" id="WP_378262991.1">
    <property type="nucleotide sequence ID" value="NZ_JBHUKR010000006.1"/>
</dbReference>
<feature type="domain" description="OmpR/PhoB-type" evidence="6">
    <location>
        <begin position="2"/>
        <end position="105"/>
    </location>
</feature>
<gene>
    <name evidence="7" type="ORF">ACFSXZ_08215</name>
</gene>
<dbReference type="InterPro" id="IPR011990">
    <property type="entry name" value="TPR-like_helical_dom_sf"/>
</dbReference>
<evidence type="ECO:0000313" key="7">
    <source>
        <dbReference type="EMBL" id="MFD2416312.1"/>
    </source>
</evidence>
<name>A0ABW5FR80_9PSEU</name>
<dbReference type="Gene3D" id="1.10.10.10">
    <property type="entry name" value="Winged helix-like DNA-binding domain superfamily/Winged helix DNA-binding domain"/>
    <property type="match status" value="1"/>
</dbReference>